<proteinExistence type="predicted"/>
<evidence type="ECO:0000313" key="2">
    <source>
        <dbReference type="EMBL" id="CAK7213977.1"/>
    </source>
</evidence>
<sequence length="336" mass="38267">MATKTTVQTPTVRLTSGPVEVKEDSPEWLKEFNARGWTVVPEAVPRESALAYADKGYEWLESWSLGFDRNDRSTHKAANLPWHIRGGLYFKYGIGHEQFVWDLKSEPGLVDKFEKVWGTKKLLVSYDGINLSLPEQERPKTDPLFAPWSHVDQSPLRPYFDCVQGILNLLPNGPDDGGLMVLDGSSKYYTELWEHFDHKKPEGGWNERAYQNVDAEMCQWLESKGCKWVKICAQPGDLMLWDSRTIHYGAAPSSTNPRFAAYVCYKPADSISTQTKAWLLESFEKRECTTHDPAAPRGKTRLPPDDHPTYEEAKRRPVQQPVLTPRAKQLAGLVPY</sequence>
<protein>
    <recommendedName>
        <fullName evidence="4">Phytanoyl-CoA dioxygenase</fullName>
    </recommendedName>
</protein>
<dbReference type="EMBL" id="CAWUHD010000012">
    <property type="protein sequence ID" value="CAK7213977.1"/>
    <property type="molecule type" value="Genomic_DNA"/>
</dbReference>
<keyword evidence="3" id="KW-1185">Reference proteome</keyword>
<comment type="caution">
    <text evidence="2">The sequence shown here is derived from an EMBL/GenBank/DDBJ whole genome shotgun (WGS) entry which is preliminary data.</text>
</comment>
<evidence type="ECO:0008006" key="4">
    <source>
        <dbReference type="Google" id="ProtNLM"/>
    </source>
</evidence>
<evidence type="ECO:0000256" key="1">
    <source>
        <dbReference type="SAM" id="MobiDB-lite"/>
    </source>
</evidence>
<dbReference type="Gene3D" id="2.60.120.620">
    <property type="entry name" value="q2cbj1_9rhob like domain"/>
    <property type="match status" value="1"/>
</dbReference>
<gene>
    <name evidence="2" type="ORF">SEUCBS140593_002031</name>
</gene>
<feature type="region of interest" description="Disordered" evidence="1">
    <location>
        <begin position="289"/>
        <end position="324"/>
    </location>
</feature>
<dbReference type="SUPFAM" id="SSF51197">
    <property type="entry name" value="Clavaminate synthase-like"/>
    <property type="match status" value="1"/>
</dbReference>
<accession>A0ABP0B3C4</accession>
<dbReference type="PANTHER" id="PTHR31630:SF6">
    <property type="entry name" value="PHYTANOYL-COA DIOXYGENASE-RELATED"/>
    <property type="match status" value="1"/>
</dbReference>
<reference evidence="2 3" key="1">
    <citation type="submission" date="2024-01" db="EMBL/GenBank/DDBJ databases">
        <authorList>
            <person name="Allen C."/>
            <person name="Tagirdzhanova G."/>
        </authorList>
    </citation>
    <scope>NUCLEOTIDE SEQUENCE [LARGE SCALE GENOMIC DNA]</scope>
</reference>
<evidence type="ECO:0000313" key="3">
    <source>
        <dbReference type="Proteomes" id="UP001642482"/>
    </source>
</evidence>
<dbReference type="InterPro" id="IPR008775">
    <property type="entry name" value="Phytyl_CoA_dOase-like"/>
</dbReference>
<feature type="compositionally biased region" description="Basic and acidic residues" evidence="1">
    <location>
        <begin position="302"/>
        <end position="315"/>
    </location>
</feature>
<dbReference type="Proteomes" id="UP001642482">
    <property type="component" value="Unassembled WGS sequence"/>
</dbReference>
<dbReference type="Pfam" id="PF05721">
    <property type="entry name" value="PhyH"/>
    <property type="match status" value="1"/>
</dbReference>
<dbReference type="PANTHER" id="PTHR31630">
    <property type="entry name" value="PHYTANOYL-COA DIOXYGENASE-RELATED-RELATED"/>
    <property type="match status" value="1"/>
</dbReference>
<name>A0ABP0B3C4_9PEZI</name>
<organism evidence="2 3">
    <name type="scientific">Sporothrix eucalyptigena</name>
    <dbReference type="NCBI Taxonomy" id="1812306"/>
    <lineage>
        <taxon>Eukaryota</taxon>
        <taxon>Fungi</taxon>
        <taxon>Dikarya</taxon>
        <taxon>Ascomycota</taxon>
        <taxon>Pezizomycotina</taxon>
        <taxon>Sordariomycetes</taxon>
        <taxon>Sordariomycetidae</taxon>
        <taxon>Ophiostomatales</taxon>
        <taxon>Ophiostomataceae</taxon>
        <taxon>Sporothrix</taxon>
    </lineage>
</organism>